<evidence type="ECO:0000256" key="1">
    <source>
        <dbReference type="ARBA" id="ARBA00004196"/>
    </source>
</evidence>
<accession>A0A1Q5TER4</accession>
<protein>
    <submittedName>
        <fullName evidence="5">D-ribose ABC transporter substrate-binding protein</fullName>
    </submittedName>
</protein>
<organism evidence="5 6">
    <name type="scientific">Xenorhabdus eapokensis</name>
    <dbReference type="NCBI Taxonomy" id="1873482"/>
    <lineage>
        <taxon>Bacteria</taxon>
        <taxon>Pseudomonadati</taxon>
        <taxon>Pseudomonadota</taxon>
        <taxon>Gammaproteobacteria</taxon>
        <taxon>Enterobacterales</taxon>
        <taxon>Morganellaceae</taxon>
        <taxon>Xenorhabdus</taxon>
    </lineage>
</organism>
<sequence>MLLVNVQDLTVRSIKLLLINPTDSDAVGNAVIVANKANIPVITLDLAYKGNVISYIAPDSRLGAKMAADFIAGKLGNDVKVIQLEGISVTSDARERGESFGQAVKSINSICWLVNPLIMIGQSVKR</sequence>
<evidence type="ECO:0000313" key="6">
    <source>
        <dbReference type="Proteomes" id="UP000186268"/>
    </source>
</evidence>
<feature type="domain" description="Periplasmic binding protein" evidence="4">
    <location>
        <begin position="6"/>
        <end position="106"/>
    </location>
</feature>
<reference evidence="5 6" key="1">
    <citation type="submission" date="2016-09" db="EMBL/GenBank/DDBJ databases">
        <title>Xenorhabdus thuongxuanensis sp. nov. and Xenorhabdus eapokensis sp. nov., isolated from Steinernema species.</title>
        <authorList>
            <person name="Kaempfer P."/>
            <person name="Tobias N.J."/>
            <person name="Phan Ke L."/>
            <person name="Bode H.B."/>
            <person name="Glaeser S.P."/>
        </authorList>
    </citation>
    <scope>NUCLEOTIDE SEQUENCE [LARGE SCALE GENOMIC DNA]</scope>
    <source>
        <strain evidence="5 6">DL20</strain>
    </source>
</reference>
<dbReference type="InterPro" id="IPR025997">
    <property type="entry name" value="SBP_2_dom"/>
</dbReference>
<comment type="caution">
    <text evidence="5">The sequence shown here is derived from an EMBL/GenBank/DDBJ whole genome shotgun (WGS) entry which is preliminary data.</text>
</comment>
<keyword evidence="6" id="KW-1185">Reference proteome</keyword>
<evidence type="ECO:0000256" key="2">
    <source>
        <dbReference type="ARBA" id="ARBA00007639"/>
    </source>
</evidence>
<dbReference type="AlphaFoldDB" id="A0A1Q5TER4"/>
<dbReference type="PANTHER" id="PTHR46847:SF1">
    <property type="entry name" value="D-ALLOSE-BINDING PERIPLASMIC PROTEIN-RELATED"/>
    <property type="match status" value="1"/>
</dbReference>
<evidence type="ECO:0000259" key="4">
    <source>
        <dbReference type="Pfam" id="PF13407"/>
    </source>
</evidence>
<gene>
    <name evidence="5" type="ORF">Xedl_03810</name>
</gene>
<dbReference type="Proteomes" id="UP000186268">
    <property type="component" value="Unassembled WGS sequence"/>
</dbReference>
<dbReference type="EMBL" id="MKGQ01000075">
    <property type="protein sequence ID" value="OKO98685.1"/>
    <property type="molecule type" value="Genomic_DNA"/>
</dbReference>
<evidence type="ECO:0000256" key="3">
    <source>
        <dbReference type="ARBA" id="ARBA00022729"/>
    </source>
</evidence>
<comment type="subcellular location">
    <subcellularLocation>
        <location evidence="1">Cell envelope</location>
    </subcellularLocation>
</comment>
<dbReference type="GO" id="GO:0030313">
    <property type="term" value="C:cell envelope"/>
    <property type="evidence" value="ECO:0007669"/>
    <property type="project" value="UniProtKB-SubCell"/>
</dbReference>
<dbReference type="GO" id="GO:0030246">
    <property type="term" value="F:carbohydrate binding"/>
    <property type="evidence" value="ECO:0007669"/>
    <property type="project" value="UniProtKB-ARBA"/>
</dbReference>
<dbReference type="STRING" id="1873482.Xedl_03810"/>
<dbReference type="Pfam" id="PF13407">
    <property type="entry name" value="Peripla_BP_4"/>
    <property type="match status" value="1"/>
</dbReference>
<dbReference type="Gene3D" id="3.40.50.2300">
    <property type="match status" value="2"/>
</dbReference>
<keyword evidence="3" id="KW-0732">Signal</keyword>
<comment type="similarity">
    <text evidence="2">Belongs to the bacterial solute-binding protein 2 family.</text>
</comment>
<name>A0A1Q5TER4_9GAMM</name>
<dbReference type="GO" id="GO:0055085">
    <property type="term" value="P:transmembrane transport"/>
    <property type="evidence" value="ECO:0007669"/>
    <property type="project" value="UniProtKB-ARBA"/>
</dbReference>
<dbReference type="SUPFAM" id="SSF53822">
    <property type="entry name" value="Periplasmic binding protein-like I"/>
    <property type="match status" value="1"/>
</dbReference>
<proteinExistence type="inferred from homology"/>
<evidence type="ECO:0000313" key="5">
    <source>
        <dbReference type="EMBL" id="OKO98685.1"/>
    </source>
</evidence>
<dbReference type="InterPro" id="IPR028082">
    <property type="entry name" value="Peripla_BP_I"/>
</dbReference>
<dbReference type="PANTHER" id="PTHR46847">
    <property type="entry name" value="D-ALLOSE-BINDING PERIPLASMIC PROTEIN-RELATED"/>
    <property type="match status" value="1"/>
</dbReference>